<sequence>MTSKPASSKSAGKRAAEARGRDAGGGGGGAFAKWLRDNKVELDGVEVARFARTGRGVRATRDLRVGEVVVSVPDDAVLTVDACAVKKELGEFVGDGDDEAPSPRLDKELLVIAVMCEMCAGKSSAWCEYLETVHEAVRVGHSVLAWDDEQVTALFGTDAWRDAYENDDETLDLPMMTEEHFENVVTLFFKLFPKLASGLSVEALRELHFAATAMVAGYSFTLGDDEIQAMVPFWDMLNHAPPCEASVRLHHDQKNGCLQMITVRGVKKGEEVFNTYGPLRNAELLRRYGFVLPRNPHGGTTVGLAEVIQAAMGANPLVVDELPLRLAWLESRGLADEELSTRFFVHRTGRPSDKLLIAMRLLTLKPEEMTALIEADFDDEEQLMLLEGNDEERTEQSYMVGASLQFLGMYAKSRYAESMKASRLTYKMYASVSPHVQKHESIYRAWAAAVVRMDEQRALTKLGRWTYHPGRSEDALLHAWPFPVADEEGR</sequence>
<dbReference type="InterPro" id="IPR050600">
    <property type="entry name" value="SETD3_SETD6_MTase"/>
</dbReference>
<dbReference type="GO" id="GO:0016279">
    <property type="term" value="F:protein-lysine N-methyltransferase activity"/>
    <property type="evidence" value="ECO:0007669"/>
    <property type="project" value="TreeGrafter"/>
</dbReference>
<dbReference type="SUPFAM" id="SSF82199">
    <property type="entry name" value="SET domain"/>
    <property type="match status" value="1"/>
</dbReference>
<reference evidence="3 4" key="1">
    <citation type="journal article" date="2007" name="Proc. Natl. Acad. Sci. U.S.A.">
        <title>The tiny eukaryote Ostreococcus provides genomic insights into the paradox of plankton speciation.</title>
        <authorList>
            <person name="Palenik B."/>
            <person name="Grimwood J."/>
            <person name="Aerts A."/>
            <person name="Rouze P."/>
            <person name="Salamov A."/>
            <person name="Putnam N."/>
            <person name="Dupont C."/>
            <person name="Jorgensen R."/>
            <person name="Derelle E."/>
            <person name="Rombauts S."/>
            <person name="Zhou K."/>
            <person name="Otillar R."/>
            <person name="Merchant S.S."/>
            <person name="Podell S."/>
            <person name="Gaasterland T."/>
            <person name="Napoli C."/>
            <person name="Gendler K."/>
            <person name="Manuell A."/>
            <person name="Tai V."/>
            <person name="Vallon O."/>
            <person name="Piganeau G."/>
            <person name="Jancek S."/>
            <person name="Heijde M."/>
            <person name="Jabbari K."/>
            <person name="Bowler C."/>
            <person name="Lohr M."/>
            <person name="Robbens S."/>
            <person name="Werner G."/>
            <person name="Dubchak I."/>
            <person name="Pazour G.J."/>
            <person name="Ren Q."/>
            <person name="Paulsen I."/>
            <person name="Delwiche C."/>
            <person name="Schmutz J."/>
            <person name="Rokhsar D."/>
            <person name="Van de Peer Y."/>
            <person name="Moreau H."/>
            <person name="Grigoriev I.V."/>
        </authorList>
    </citation>
    <scope>NUCLEOTIDE SEQUENCE [LARGE SCALE GENOMIC DNA]</scope>
    <source>
        <strain evidence="3 4">CCE9901</strain>
    </source>
</reference>
<dbReference type="eggNOG" id="KOG1337">
    <property type="taxonomic scope" value="Eukaryota"/>
</dbReference>
<protein>
    <recommendedName>
        <fullName evidence="2">SET domain-containing protein</fullName>
    </recommendedName>
</protein>
<dbReference type="Gene3D" id="3.90.1410.10">
    <property type="entry name" value="set domain protein methyltransferase, domain 1"/>
    <property type="match status" value="1"/>
</dbReference>
<organism evidence="3 4">
    <name type="scientific">Ostreococcus lucimarinus (strain CCE9901)</name>
    <dbReference type="NCBI Taxonomy" id="436017"/>
    <lineage>
        <taxon>Eukaryota</taxon>
        <taxon>Viridiplantae</taxon>
        <taxon>Chlorophyta</taxon>
        <taxon>Mamiellophyceae</taxon>
        <taxon>Mamiellales</taxon>
        <taxon>Bathycoccaceae</taxon>
        <taxon>Ostreococcus</taxon>
    </lineage>
</organism>
<dbReference type="PROSITE" id="PS50280">
    <property type="entry name" value="SET"/>
    <property type="match status" value="1"/>
</dbReference>
<dbReference type="InterPro" id="IPR001214">
    <property type="entry name" value="SET_dom"/>
</dbReference>
<name>A4RXQ6_OSTLU</name>
<dbReference type="RefSeq" id="XP_001417799.1">
    <property type="nucleotide sequence ID" value="XM_001417762.1"/>
</dbReference>
<gene>
    <name evidence="3" type="primary">SDG3509</name>
    <name evidence="3" type="ORF">OSTLU_15488</name>
</gene>
<dbReference type="PANTHER" id="PTHR13271">
    <property type="entry name" value="UNCHARACTERIZED PUTATIVE METHYLTRANSFERASE"/>
    <property type="match status" value="1"/>
</dbReference>
<evidence type="ECO:0000259" key="2">
    <source>
        <dbReference type="PROSITE" id="PS50280"/>
    </source>
</evidence>
<proteinExistence type="predicted"/>
<dbReference type="HOGENOM" id="CLU_038635_0_0_1"/>
<feature type="domain" description="SET" evidence="2">
    <location>
        <begin position="43"/>
        <end position="277"/>
    </location>
</feature>
<evidence type="ECO:0000313" key="3">
    <source>
        <dbReference type="EMBL" id="ABO96092.1"/>
    </source>
</evidence>
<dbReference type="Proteomes" id="UP000001568">
    <property type="component" value="Chromosome 5"/>
</dbReference>
<keyword evidence="4" id="KW-1185">Reference proteome</keyword>
<feature type="compositionally biased region" description="Low complexity" evidence="1">
    <location>
        <begin position="1"/>
        <end position="10"/>
    </location>
</feature>
<dbReference type="KEGG" id="olu:OSTLU_15488"/>
<dbReference type="AlphaFoldDB" id="A4RXQ6"/>
<evidence type="ECO:0000256" key="1">
    <source>
        <dbReference type="SAM" id="MobiDB-lite"/>
    </source>
</evidence>
<dbReference type="GeneID" id="5001892"/>
<dbReference type="PANTHER" id="PTHR13271:SF145">
    <property type="entry name" value="SET DOMAIN-CONTAINING PROTEIN"/>
    <property type="match status" value="1"/>
</dbReference>
<evidence type="ECO:0000313" key="4">
    <source>
        <dbReference type="Proteomes" id="UP000001568"/>
    </source>
</evidence>
<dbReference type="Pfam" id="PF00856">
    <property type="entry name" value="SET"/>
    <property type="match status" value="1"/>
</dbReference>
<dbReference type="Gramene" id="ABO96092">
    <property type="protein sequence ID" value="ABO96092"/>
    <property type="gene ID" value="OSTLU_15488"/>
</dbReference>
<dbReference type="EMBL" id="CP000585">
    <property type="protein sequence ID" value="ABO96092.1"/>
    <property type="molecule type" value="Genomic_DNA"/>
</dbReference>
<accession>A4RXQ6</accession>
<dbReference type="InterPro" id="IPR046341">
    <property type="entry name" value="SET_dom_sf"/>
</dbReference>
<feature type="region of interest" description="Disordered" evidence="1">
    <location>
        <begin position="1"/>
        <end position="27"/>
    </location>
</feature>
<dbReference type="OrthoDB" id="441812at2759"/>